<dbReference type="AlphaFoldDB" id="A0A200QZ47"/>
<dbReference type="EMBL" id="MVGT01000735">
    <property type="protein sequence ID" value="OVA15744.1"/>
    <property type="molecule type" value="Genomic_DNA"/>
</dbReference>
<evidence type="ECO:0000256" key="1">
    <source>
        <dbReference type="ARBA" id="ARBA00005352"/>
    </source>
</evidence>
<keyword evidence="4" id="KW-1185">Reference proteome</keyword>
<feature type="domain" description="CCZ1/INTU/HSP4 first Longin" evidence="2">
    <location>
        <begin position="75"/>
        <end position="185"/>
    </location>
</feature>
<protein>
    <recommendedName>
        <fullName evidence="2">CCZ1/INTU/HSP4 first Longin domain-containing protein</fullName>
    </recommendedName>
</protein>
<reference evidence="3 4" key="1">
    <citation type="journal article" date="2017" name="Mol. Plant">
        <title>The Genome of Medicinal Plant Macleaya cordata Provides New Insights into Benzylisoquinoline Alkaloids Metabolism.</title>
        <authorList>
            <person name="Liu X."/>
            <person name="Liu Y."/>
            <person name="Huang P."/>
            <person name="Ma Y."/>
            <person name="Qing Z."/>
            <person name="Tang Q."/>
            <person name="Cao H."/>
            <person name="Cheng P."/>
            <person name="Zheng Y."/>
            <person name="Yuan Z."/>
            <person name="Zhou Y."/>
            <person name="Liu J."/>
            <person name="Tang Z."/>
            <person name="Zhuo Y."/>
            <person name="Zhang Y."/>
            <person name="Yu L."/>
            <person name="Huang J."/>
            <person name="Yang P."/>
            <person name="Peng Q."/>
            <person name="Zhang J."/>
            <person name="Jiang W."/>
            <person name="Zhang Z."/>
            <person name="Lin K."/>
            <person name="Ro D.K."/>
            <person name="Chen X."/>
            <person name="Xiong X."/>
            <person name="Shang Y."/>
            <person name="Huang S."/>
            <person name="Zeng J."/>
        </authorList>
    </citation>
    <scope>NUCLEOTIDE SEQUENCE [LARGE SCALE GENOMIC DNA]</scope>
    <source>
        <strain evidence="4">cv. BLH2017</strain>
        <tissue evidence="3">Root</tissue>
    </source>
</reference>
<evidence type="ECO:0000313" key="4">
    <source>
        <dbReference type="Proteomes" id="UP000195402"/>
    </source>
</evidence>
<dbReference type="OrthoDB" id="240546at2759"/>
<evidence type="ECO:0000259" key="2">
    <source>
        <dbReference type="Pfam" id="PF19031"/>
    </source>
</evidence>
<dbReference type="Pfam" id="PF19031">
    <property type="entry name" value="Intu_longin_1"/>
    <property type="match status" value="1"/>
</dbReference>
<dbReference type="PANTHER" id="PTHR13056">
    <property type="entry name" value="VACUOLAR FUSION PROTEIN CCZ1 HOMOLOG-RELATED"/>
    <property type="match status" value="1"/>
</dbReference>
<proteinExistence type="inferred from homology"/>
<dbReference type="GO" id="GO:0016192">
    <property type="term" value="P:vesicle-mediated transport"/>
    <property type="evidence" value="ECO:0007669"/>
    <property type="project" value="InterPro"/>
</dbReference>
<dbReference type="InterPro" id="IPR043987">
    <property type="entry name" value="CCZ1/INTU/HSP4_longin_1"/>
</dbReference>
<comment type="caution">
    <text evidence="3">The sequence shown here is derived from an EMBL/GenBank/DDBJ whole genome shotgun (WGS) entry which is preliminary data.</text>
</comment>
<dbReference type="OMA" id="DCQALHT"/>
<dbReference type="InterPro" id="IPR013176">
    <property type="entry name" value="Ccz1"/>
</dbReference>
<name>A0A200QZ47_MACCD</name>
<dbReference type="InParanoid" id="A0A200QZ47"/>
<accession>A0A200QZ47</accession>
<comment type="similarity">
    <text evidence="1">Belongs to the CCZ1 family.</text>
</comment>
<organism evidence="3 4">
    <name type="scientific">Macleaya cordata</name>
    <name type="common">Five-seeded plume-poppy</name>
    <name type="synonym">Bocconia cordata</name>
    <dbReference type="NCBI Taxonomy" id="56857"/>
    <lineage>
        <taxon>Eukaryota</taxon>
        <taxon>Viridiplantae</taxon>
        <taxon>Streptophyta</taxon>
        <taxon>Embryophyta</taxon>
        <taxon>Tracheophyta</taxon>
        <taxon>Spermatophyta</taxon>
        <taxon>Magnoliopsida</taxon>
        <taxon>Ranunculales</taxon>
        <taxon>Papaveraceae</taxon>
        <taxon>Papaveroideae</taxon>
        <taxon>Macleaya</taxon>
    </lineage>
</organism>
<gene>
    <name evidence="3" type="ORF">BVC80_1829g37</name>
</gene>
<dbReference type="Proteomes" id="UP000195402">
    <property type="component" value="Unassembled WGS sequence"/>
</dbReference>
<sequence length="574" mass="64467">MQNPRVHRKTTIACDSVRTRRYLFIFVGEISIWSGGSLVRSTQLILNPSNLNHLGTEQSMMGLSSTTPVSEGVQFCIFDLRRGQHEGQELDKILFFFPADCPFSTQLSVIGLSEGLITFTRIFSPEAACEVIEAEKHSHIFYQAEPDIWMVMVVDKNKEAEAIWRIDALQKVLKEVHSLFVTFHGSVRALLEKEPGGGLVRTHLYSFITDYLTDFLAGKKLQLPSFRDCLKERGTVQMLTVGREAAIDVESLVRVLESSCPGSTPCNSVILFQDLLVSTTLPPDDTLNLFTYAVLRLTPRVLHSATNSWSYLRKGNTSSHVATGSILANVGSPLEDFYASRDTSPVGHVQRYHVPRPLQRGKWSKGKDGFLVTDIWSAEVGSLSSATATVLLQQTEERMYLCVYQHKNLTIILLIPYSSMINGEEGLSIMKQQILENAAVKIMKVEEKLTRGWGGENAYHVSGYRYLLFDSDRSVSRASPPGKVTTVTKDSLLALSKLREEVDLEKLRTKRDDPSHENDLEICIRAKNNAWVIARITRGKELYMVLEKANETLLYASDAVDKFSNRIIPRAKEQ</sequence>
<dbReference type="FunCoup" id="A0A200QZ47">
    <property type="interactions" value="3429"/>
</dbReference>
<dbReference type="GO" id="GO:0035658">
    <property type="term" value="C:Mon1-Ccz1 complex"/>
    <property type="evidence" value="ECO:0007669"/>
    <property type="project" value="InterPro"/>
</dbReference>
<dbReference type="PANTHER" id="PTHR13056:SF0">
    <property type="entry name" value="VACUOLAR FUSION PROTEIN CCZ1 HOMOLOG-RELATED"/>
    <property type="match status" value="1"/>
</dbReference>
<dbReference type="STRING" id="56857.A0A200QZ47"/>
<evidence type="ECO:0000313" key="3">
    <source>
        <dbReference type="EMBL" id="OVA15744.1"/>
    </source>
</evidence>